<dbReference type="InterPro" id="IPR011990">
    <property type="entry name" value="TPR-like_helical_dom_sf"/>
</dbReference>
<organism evidence="1 2">
    <name type="scientific">Actinoplanes oblitus</name>
    <dbReference type="NCBI Taxonomy" id="3040509"/>
    <lineage>
        <taxon>Bacteria</taxon>
        <taxon>Bacillati</taxon>
        <taxon>Actinomycetota</taxon>
        <taxon>Actinomycetes</taxon>
        <taxon>Micromonosporales</taxon>
        <taxon>Micromonosporaceae</taxon>
        <taxon>Actinoplanes</taxon>
    </lineage>
</organism>
<protein>
    <submittedName>
        <fullName evidence="1">Uncharacterized protein</fullName>
    </submittedName>
</protein>
<reference evidence="1 2" key="1">
    <citation type="submission" date="2023-06" db="EMBL/GenBank/DDBJ databases">
        <authorList>
            <person name="Yushchuk O."/>
            <person name="Binda E."/>
            <person name="Ruckert-Reed C."/>
            <person name="Fedorenko V."/>
            <person name="Kalinowski J."/>
            <person name="Marinelli F."/>
        </authorList>
    </citation>
    <scope>NUCLEOTIDE SEQUENCE [LARGE SCALE GENOMIC DNA]</scope>
    <source>
        <strain evidence="1 2">NRRL 3884</strain>
    </source>
</reference>
<sequence>MTDLDEIVAAARELAWAGRWQRALSLLDITAPAAAEADRFRIALTAAEVALESDWFAGTGLAAARLAAAGRLGSHGDLDLLILRHDYWRLMHPGGTWSPGPDGKDPRQLDELRDRAARLAARAGDPVRHGWARMYQGLIADNLLARPDQAVAHYAAALRAGEGTDPRLEREALRHLGDHDRDNGDLDAAYRRWARATELSSATGMLPGLLTQQILLAVLARDNGDEAGARMLAREIARSAGAAGVTRAYAQATALLAA</sequence>
<proteinExistence type="predicted"/>
<name>A0ABY8W6I9_9ACTN</name>
<evidence type="ECO:0000313" key="2">
    <source>
        <dbReference type="Proteomes" id="UP001240150"/>
    </source>
</evidence>
<accession>A0ABY8W6I9</accession>
<dbReference type="Proteomes" id="UP001240150">
    <property type="component" value="Chromosome"/>
</dbReference>
<evidence type="ECO:0000313" key="1">
    <source>
        <dbReference type="EMBL" id="WIM92637.1"/>
    </source>
</evidence>
<dbReference type="SUPFAM" id="SSF48452">
    <property type="entry name" value="TPR-like"/>
    <property type="match status" value="1"/>
</dbReference>
<dbReference type="RefSeq" id="WP_284913844.1">
    <property type="nucleotide sequence ID" value="NZ_CP126980.1"/>
</dbReference>
<dbReference type="EMBL" id="CP126980">
    <property type="protein sequence ID" value="WIM92637.1"/>
    <property type="molecule type" value="Genomic_DNA"/>
</dbReference>
<keyword evidence="2" id="KW-1185">Reference proteome</keyword>
<gene>
    <name evidence="1" type="ORF">ACTOB_004589</name>
</gene>